<dbReference type="EMBL" id="VSRR010008433">
    <property type="protein sequence ID" value="MPC48715.1"/>
    <property type="molecule type" value="Genomic_DNA"/>
</dbReference>
<sequence length="90" mass="10256">MEEVSVRDGAGDDEEMDGWKKLEDVYPLLTKTSQNSGVMNHVFLKPQTTPATKYITQGLDLQHKALIINTPPANTAHRPQYHVYFKQRNT</sequence>
<evidence type="ECO:0000313" key="1">
    <source>
        <dbReference type="EMBL" id="MPC48715.1"/>
    </source>
</evidence>
<keyword evidence="2" id="KW-1185">Reference proteome</keyword>
<name>A0A5B7FTT4_PORTR</name>
<dbReference type="Proteomes" id="UP000324222">
    <property type="component" value="Unassembled WGS sequence"/>
</dbReference>
<reference evidence="1 2" key="1">
    <citation type="submission" date="2019-05" db="EMBL/GenBank/DDBJ databases">
        <title>Another draft genome of Portunus trituberculatus and its Hox gene families provides insights of decapod evolution.</title>
        <authorList>
            <person name="Jeong J.-H."/>
            <person name="Song I."/>
            <person name="Kim S."/>
            <person name="Choi T."/>
            <person name="Kim D."/>
            <person name="Ryu S."/>
            <person name="Kim W."/>
        </authorList>
    </citation>
    <scope>NUCLEOTIDE SEQUENCE [LARGE SCALE GENOMIC DNA]</scope>
    <source>
        <tissue evidence="1">Muscle</tissue>
    </source>
</reference>
<dbReference type="AlphaFoldDB" id="A0A5B7FTT4"/>
<comment type="caution">
    <text evidence="1">The sequence shown here is derived from an EMBL/GenBank/DDBJ whole genome shotgun (WGS) entry which is preliminary data.</text>
</comment>
<proteinExistence type="predicted"/>
<evidence type="ECO:0000313" key="2">
    <source>
        <dbReference type="Proteomes" id="UP000324222"/>
    </source>
</evidence>
<protein>
    <submittedName>
        <fullName evidence="1">Uncharacterized protein</fullName>
    </submittedName>
</protein>
<gene>
    <name evidence="1" type="ORF">E2C01_042497</name>
</gene>
<organism evidence="1 2">
    <name type="scientific">Portunus trituberculatus</name>
    <name type="common">Swimming crab</name>
    <name type="synonym">Neptunus trituberculatus</name>
    <dbReference type="NCBI Taxonomy" id="210409"/>
    <lineage>
        <taxon>Eukaryota</taxon>
        <taxon>Metazoa</taxon>
        <taxon>Ecdysozoa</taxon>
        <taxon>Arthropoda</taxon>
        <taxon>Crustacea</taxon>
        <taxon>Multicrustacea</taxon>
        <taxon>Malacostraca</taxon>
        <taxon>Eumalacostraca</taxon>
        <taxon>Eucarida</taxon>
        <taxon>Decapoda</taxon>
        <taxon>Pleocyemata</taxon>
        <taxon>Brachyura</taxon>
        <taxon>Eubrachyura</taxon>
        <taxon>Portunoidea</taxon>
        <taxon>Portunidae</taxon>
        <taxon>Portuninae</taxon>
        <taxon>Portunus</taxon>
    </lineage>
</organism>
<accession>A0A5B7FTT4</accession>